<organism evidence="3 4">
    <name type="scientific">Aspergillus niger</name>
    <dbReference type="NCBI Taxonomy" id="5061"/>
    <lineage>
        <taxon>Eukaryota</taxon>
        <taxon>Fungi</taxon>
        <taxon>Dikarya</taxon>
        <taxon>Ascomycota</taxon>
        <taxon>Pezizomycotina</taxon>
        <taxon>Eurotiomycetes</taxon>
        <taxon>Eurotiomycetidae</taxon>
        <taxon>Eurotiales</taxon>
        <taxon>Aspergillaceae</taxon>
        <taxon>Aspergillus</taxon>
        <taxon>Aspergillus subgen. Circumdati</taxon>
    </lineage>
</organism>
<proteinExistence type="predicted"/>
<feature type="chain" id="PRO_5007087208" description="DUF7136 domain-containing protein" evidence="1">
    <location>
        <begin position="23"/>
        <end position="273"/>
    </location>
</feature>
<name>A0A100I7E1_ASPNG</name>
<dbReference type="InterPro" id="IPR055560">
    <property type="entry name" value="DUF7136"/>
</dbReference>
<reference evidence="4" key="1">
    <citation type="journal article" date="2016" name="Genome Announc.">
        <title>Draft genome sequence of Aspergillus niger strain An76.</title>
        <authorList>
            <person name="Gong W."/>
            <person name="Cheng Z."/>
            <person name="Zhang H."/>
            <person name="Liu L."/>
            <person name="Gao P."/>
            <person name="Wang L."/>
        </authorList>
    </citation>
    <scope>NUCLEOTIDE SEQUENCE [LARGE SCALE GENOMIC DNA]</scope>
    <source>
        <strain evidence="4">An76</strain>
    </source>
</reference>
<dbReference type="VEuPathDB" id="FungiDB:ASPNIDRAFT2_1143177"/>
<dbReference type="VEuPathDB" id="FungiDB:An12g06130"/>
<sequence>MNLRTRGCLFLILSLGFAYGRASITPGVTEIDLIFPRNDSYSPSPLTPIMFAIQNPSLLSSFNPTISYSIEQENVEARESYITSGVIHLVNTNYTRSDPYFLYWSVGNLDIEGTFVFAWELGMFNCSHSPQSDALTFGYLDTLRHQLHFSIKNGTSPPDIAAATKDSTCEQSIAQAIQVPELLDVSPTRTWGAPSCAPTVGPSPTPSPCEVKIDSTAAASISSALTSSACRNPLRTGLSCPTPSPESKAPATQSPVGGLRILAMGTLLAYSLA</sequence>
<feature type="signal peptide" evidence="1">
    <location>
        <begin position="1"/>
        <end position="22"/>
    </location>
</feature>
<dbReference type="VEuPathDB" id="FungiDB:ATCC64974_36410"/>
<feature type="domain" description="DUF7136" evidence="2">
    <location>
        <begin position="25"/>
        <end position="238"/>
    </location>
</feature>
<dbReference type="EMBL" id="BCMY01000002">
    <property type="protein sequence ID" value="GAQ35515.1"/>
    <property type="molecule type" value="Genomic_DNA"/>
</dbReference>
<dbReference type="OrthoDB" id="4490227at2759"/>
<evidence type="ECO:0000256" key="1">
    <source>
        <dbReference type="SAM" id="SignalP"/>
    </source>
</evidence>
<dbReference type="OMA" id="DPYFLYW"/>
<evidence type="ECO:0000313" key="4">
    <source>
        <dbReference type="Proteomes" id="UP000068243"/>
    </source>
</evidence>
<gene>
    <name evidence="3" type="ORF">ABL_01180</name>
</gene>
<accession>A0A100I7E1</accession>
<dbReference type="AlphaFoldDB" id="A0A100I7E1"/>
<evidence type="ECO:0000259" key="2">
    <source>
        <dbReference type="Pfam" id="PF23584"/>
    </source>
</evidence>
<keyword evidence="1" id="KW-0732">Signal</keyword>
<protein>
    <recommendedName>
        <fullName evidence="2">DUF7136 domain-containing protein</fullName>
    </recommendedName>
</protein>
<evidence type="ECO:0000313" key="3">
    <source>
        <dbReference type="EMBL" id="GAQ35515.1"/>
    </source>
</evidence>
<comment type="caution">
    <text evidence="3">The sequence shown here is derived from an EMBL/GenBank/DDBJ whole genome shotgun (WGS) entry which is preliminary data.</text>
</comment>
<dbReference type="VEuPathDB" id="FungiDB:M747DRAFT_300029"/>
<dbReference type="Proteomes" id="UP000068243">
    <property type="component" value="Unassembled WGS sequence"/>
</dbReference>
<dbReference type="Pfam" id="PF23584">
    <property type="entry name" value="DUF7136"/>
    <property type="match status" value="1"/>
</dbReference>